<evidence type="ECO:0008006" key="4">
    <source>
        <dbReference type="Google" id="ProtNLM"/>
    </source>
</evidence>
<accession>A0A1M4UZM8</accession>
<keyword evidence="1" id="KW-0812">Transmembrane</keyword>
<protein>
    <recommendedName>
        <fullName evidence="4">DUF2905 domain-containing protein</fullName>
    </recommendedName>
</protein>
<dbReference type="PANTHER" id="PTHR36443">
    <property type="entry name" value="BSR5223 PROTEIN"/>
    <property type="match status" value="1"/>
</dbReference>
<dbReference type="STRING" id="1122195.SAMN02745164_00796"/>
<comment type="caution">
    <text evidence="2">The sequence shown here is derived from an EMBL/GenBank/DDBJ whole genome shotgun (WGS) entry which is preliminary data.</text>
</comment>
<dbReference type="Proteomes" id="UP000184334">
    <property type="component" value="Unassembled WGS sequence"/>
</dbReference>
<evidence type="ECO:0000313" key="3">
    <source>
        <dbReference type="Proteomes" id="UP000184334"/>
    </source>
</evidence>
<dbReference type="Pfam" id="PF11146">
    <property type="entry name" value="DUF2905"/>
    <property type="match status" value="1"/>
</dbReference>
<feature type="transmembrane region" description="Helical" evidence="1">
    <location>
        <begin position="50"/>
        <end position="73"/>
    </location>
</feature>
<evidence type="ECO:0000256" key="1">
    <source>
        <dbReference type="SAM" id="Phobius"/>
    </source>
</evidence>
<reference evidence="2" key="1">
    <citation type="submission" date="2016-11" db="EMBL/GenBank/DDBJ databases">
        <authorList>
            <person name="Varghese N."/>
            <person name="Submissions S."/>
        </authorList>
    </citation>
    <scope>NUCLEOTIDE SEQUENCE [LARGE SCALE GENOMIC DNA]</scope>
    <source>
        <strain evidence="2">DSM 16785</strain>
    </source>
</reference>
<feature type="transmembrane region" description="Helical" evidence="1">
    <location>
        <begin position="12"/>
        <end position="30"/>
    </location>
</feature>
<name>A0A1M4UZM8_MARH1</name>
<dbReference type="PANTHER" id="PTHR36443:SF1">
    <property type="entry name" value="BSR5223 PROTEIN"/>
    <property type="match status" value="1"/>
</dbReference>
<keyword evidence="1" id="KW-1133">Transmembrane helix</keyword>
<sequence length="77" mass="8976">MVINMQFIGKFLILFGIILIVIGIIFYFSNKIPFKIGKLPGDILIKKENFTFYFPLTSAILISIILNGIFWFIKRFL</sequence>
<dbReference type="EMBL" id="FQUI01000009">
    <property type="protein sequence ID" value="SHE62132.1"/>
    <property type="molecule type" value="Genomic_DNA"/>
</dbReference>
<proteinExistence type="predicted"/>
<dbReference type="InterPro" id="IPR021320">
    <property type="entry name" value="DUF2905"/>
</dbReference>
<gene>
    <name evidence="2" type="ORF">SAMN02745164_00796</name>
</gene>
<keyword evidence="1" id="KW-0472">Membrane</keyword>
<evidence type="ECO:0000313" key="2">
    <source>
        <dbReference type="EMBL" id="SHE62132.1"/>
    </source>
</evidence>
<dbReference type="AlphaFoldDB" id="A0A1M4UZM8"/>
<organism evidence="2 3">
    <name type="scientific">Marinitoga hydrogenitolerans (strain DSM 16785 / JCM 12826 / AT1271)</name>
    <dbReference type="NCBI Taxonomy" id="1122195"/>
    <lineage>
        <taxon>Bacteria</taxon>
        <taxon>Thermotogati</taxon>
        <taxon>Thermotogota</taxon>
        <taxon>Thermotogae</taxon>
        <taxon>Petrotogales</taxon>
        <taxon>Petrotogaceae</taxon>
        <taxon>Marinitoga</taxon>
    </lineage>
</organism>
<keyword evidence="3" id="KW-1185">Reference proteome</keyword>